<dbReference type="Pfam" id="PF03413">
    <property type="entry name" value="PepSY"/>
    <property type="match status" value="1"/>
</dbReference>
<keyword evidence="1" id="KW-0812">Transmembrane</keyword>
<feature type="transmembrane region" description="Helical" evidence="1">
    <location>
        <begin position="12"/>
        <end position="35"/>
    </location>
</feature>
<evidence type="ECO:0000313" key="4">
    <source>
        <dbReference type="Proteomes" id="UP000290204"/>
    </source>
</evidence>
<feature type="transmembrane region" description="Helical" evidence="1">
    <location>
        <begin position="339"/>
        <end position="360"/>
    </location>
</feature>
<feature type="domain" description="PepSY" evidence="2">
    <location>
        <begin position="56"/>
        <end position="112"/>
    </location>
</feature>
<keyword evidence="1" id="KW-1133">Transmembrane helix</keyword>
<gene>
    <name evidence="3" type="ORF">ESA94_12700</name>
</gene>
<evidence type="ECO:0000313" key="3">
    <source>
        <dbReference type="EMBL" id="RXK59903.1"/>
    </source>
</evidence>
<dbReference type="AlphaFoldDB" id="A0A4Q1CHT2"/>
<accession>A0A4Q1CHT2</accession>
<keyword evidence="1" id="KW-0472">Membrane</keyword>
<protein>
    <submittedName>
        <fullName evidence="3">PepSY domain-containing protein</fullName>
    </submittedName>
</protein>
<dbReference type="Proteomes" id="UP000290204">
    <property type="component" value="Unassembled WGS sequence"/>
</dbReference>
<feature type="transmembrane region" description="Helical" evidence="1">
    <location>
        <begin position="188"/>
        <end position="208"/>
    </location>
</feature>
<dbReference type="EMBL" id="SDHW01000003">
    <property type="protein sequence ID" value="RXK59903.1"/>
    <property type="molecule type" value="Genomic_DNA"/>
</dbReference>
<comment type="caution">
    <text evidence="3">The sequence shown here is derived from an EMBL/GenBank/DDBJ whole genome shotgun (WGS) entry which is preliminary data.</text>
</comment>
<dbReference type="PANTHER" id="PTHR34219">
    <property type="entry name" value="IRON-REGULATED INNER MEMBRANE PROTEIN-RELATED"/>
    <property type="match status" value="1"/>
</dbReference>
<dbReference type="InterPro" id="IPR005625">
    <property type="entry name" value="PepSY-ass_TM"/>
</dbReference>
<organism evidence="3 4">
    <name type="scientific">Lacibacter luteus</name>
    <dbReference type="NCBI Taxonomy" id="2508719"/>
    <lineage>
        <taxon>Bacteria</taxon>
        <taxon>Pseudomonadati</taxon>
        <taxon>Bacteroidota</taxon>
        <taxon>Chitinophagia</taxon>
        <taxon>Chitinophagales</taxon>
        <taxon>Chitinophagaceae</taxon>
        <taxon>Lacibacter</taxon>
    </lineage>
</organism>
<dbReference type="Pfam" id="PF03929">
    <property type="entry name" value="PepSY_TM"/>
    <property type="match status" value="1"/>
</dbReference>
<feature type="transmembrane region" description="Helical" evidence="1">
    <location>
        <begin position="138"/>
        <end position="158"/>
    </location>
</feature>
<dbReference type="PANTHER" id="PTHR34219:SF3">
    <property type="entry name" value="BLL7967 PROTEIN"/>
    <property type="match status" value="1"/>
</dbReference>
<dbReference type="InterPro" id="IPR025711">
    <property type="entry name" value="PepSY"/>
</dbReference>
<name>A0A4Q1CHT2_9BACT</name>
<dbReference type="OrthoDB" id="111691at2"/>
<evidence type="ECO:0000259" key="2">
    <source>
        <dbReference type="Pfam" id="PF03413"/>
    </source>
</evidence>
<sequence>MVLKKLIAQIHLWLGLVVGLIIIIIALSGAIYCFAPELQNLTQSYRKVEAQNTAFLPPSHIKQIAEKQLPGKPAKRIYYGSKEQSVQVLFRDKEKYSYSVFIDPYNGRVLKVRNNKKDFFSVTLDLHRTLLIPHGHEVVRWSTVAFFLIIVSGIVIWWPRNKRAAKQGFVLKLNASPKRLNYDLHRVLGFYASWAILLTVFTGLIWTFDSFADLTYKLTGAKRSVVQKKPPVSDTTLLSNADALNTVWANVHKDLHQRYAAMLFVLPDKKSDPILLRANPENRTLYKTDFRYFDRNSAVEISGAYVWGNYADAKTMADQIKRMNYDIHTGAAWGLPGRIALFFAALIVASLPVTGFYIWWGKKKKKKTTAKRSVHLKKQELEPVLV</sequence>
<evidence type="ECO:0000256" key="1">
    <source>
        <dbReference type="SAM" id="Phobius"/>
    </source>
</evidence>
<reference evidence="3 4" key="1">
    <citation type="submission" date="2019-01" db="EMBL/GenBank/DDBJ databases">
        <title>Lacibacter sp. strain TTM-7.</title>
        <authorList>
            <person name="Chen W.-M."/>
        </authorList>
    </citation>
    <scope>NUCLEOTIDE SEQUENCE [LARGE SCALE GENOMIC DNA]</scope>
    <source>
        <strain evidence="3 4">TTM-7</strain>
    </source>
</reference>
<proteinExistence type="predicted"/>
<keyword evidence="4" id="KW-1185">Reference proteome</keyword>